<reference evidence="4 5" key="2">
    <citation type="journal article" date="2023" name="Plant Pathol.">
        <title>Dismantling and reorganizing Pseudomonas marginalis sensu#lato.</title>
        <authorList>
            <person name="Sawada H."/>
            <person name="Fujikawa T."/>
            <person name="Satou M."/>
        </authorList>
    </citation>
    <scope>NUCLEOTIDE SEQUENCE [LARGE SCALE GENOMIC DNA]</scope>
    <source>
        <strain evidence="4 5">MAFF 302030</strain>
    </source>
</reference>
<proteinExistence type="predicted"/>
<dbReference type="AlphaFoldDB" id="A0A9X2C818"/>
<name>A0A9X2C818_9PSED</name>
<dbReference type="EMBL" id="JALQCW010000069">
    <property type="protein sequence ID" value="MCK9800736.1"/>
    <property type="molecule type" value="Genomic_DNA"/>
</dbReference>
<sequence length="694" mass="75195">MSLRPALLAQLLSFDDEAFVALANRGLLRRAYKDLESSPPRLLEEGADQLLLECGAYQLRFDLRGPAFAQCSCPASGVCQHILTAALGLREILAEPGETLAAEPALDQRQALIQTLLALPQVELLKHAGKPGYRWAWQFVMDLDQPHGLQIAGEQNLTLTLGTPPLTLRYMGGPLGGMLADQRSGALEKYQVAAVLALRRWQGLELIAPEPVGAANAESTPILRDAARRRLRASARQLLEESVAVGLAHLSSAMQQRYVTLAVWAQGADYPRLALSLRRLADQVQLLLERAAGADGQRLFDELSRCYALLQALETAAQRGEEPARLLGQARSQYTPSAALELWGLGASAWRSASGYQGLSLVFWSPAQQGFLSCTEVRPVLQRSFNPLTRYRSAGPWSGLLSPAHASGRRLSLMGGQVNGEGRLSVAESVQATLLEPLSSAQCGQLPAAQDWNALLQARSAQRRSLLTPVRPMNDWTLLQPAAVGAVQFDRARQVLVWPLLDRSGATLWVELVYSAYGRHAIGRIEQLASEPWVEGTRLVARVFERAGTLIAEPLSLIRPSAVADGTLLDALHFDPAPSGEPVMALAVTDEPDIEQQSEPQDETEYEPQPTTGHLLPELAGWLCQQAERGVDPHVAPGIGQALQQRGASLRAAGYSAFERGPEDAGVPARLIIAHYLCLQYQYLQASGADLAAS</sequence>
<feature type="compositionally biased region" description="Acidic residues" evidence="2">
    <location>
        <begin position="592"/>
        <end position="606"/>
    </location>
</feature>
<evidence type="ECO:0000259" key="3">
    <source>
        <dbReference type="PROSITE" id="PS50966"/>
    </source>
</evidence>
<evidence type="ECO:0000313" key="5">
    <source>
        <dbReference type="Proteomes" id="UP001155059"/>
    </source>
</evidence>
<dbReference type="PROSITE" id="PS50966">
    <property type="entry name" value="ZF_SWIM"/>
    <property type="match status" value="1"/>
</dbReference>
<feature type="region of interest" description="Disordered" evidence="2">
    <location>
        <begin position="592"/>
        <end position="611"/>
    </location>
</feature>
<reference evidence="4 5" key="1">
    <citation type="journal article" date="2022" name="Int. J. Syst. Evol. Microbiol.">
        <title>Pseudomonas aegrilactucae sp. nov. and Pseudomonas morbosilactucae sp. nov., pathogens causing bacterial rot of lettuce in Japan.</title>
        <authorList>
            <person name="Sawada H."/>
            <person name="Fujikawa T."/>
            <person name="Satou M."/>
        </authorList>
    </citation>
    <scope>NUCLEOTIDE SEQUENCE [LARGE SCALE GENOMIC DNA]</scope>
    <source>
        <strain evidence="4 5">MAFF 302030</strain>
    </source>
</reference>
<gene>
    <name evidence="4" type="ORF">M1B34_24400</name>
</gene>
<dbReference type="RefSeq" id="WP_268266432.1">
    <property type="nucleotide sequence ID" value="NZ_JALQCW010000069.1"/>
</dbReference>
<organism evidence="4 5">
    <name type="scientific">Pseudomonas morbosilactucae</name>
    <dbReference type="NCBI Taxonomy" id="2938197"/>
    <lineage>
        <taxon>Bacteria</taxon>
        <taxon>Pseudomonadati</taxon>
        <taxon>Pseudomonadota</taxon>
        <taxon>Gammaproteobacteria</taxon>
        <taxon>Pseudomonadales</taxon>
        <taxon>Pseudomonadaceae</taxon>
        <taxon>Pseudomonas</taxon>
    </lineage>
</organism>
<evidence type="ECO:0000313" key="4">
    <source>
        <dbReference type="EMBL" id="MCK9800736.1"/>
    </source>
</evidence>
<evidence type="ECO:0000256" key="2">
    <source>
        <dbReference type="SAM" id="MobiDB-lite"/>
    </source>
</evidence>
<feature type="domain" description="SWIM-type" evidence="3">
    <location>
        <begin position="57"/>
        <end position="90"/>
    </location>
</feature>
<comment type="caution">
    <text evidence="4">The sequence shown here is derived from an EMBL/GenBank/DDBJ whole genome shotgun (WGS) entry which is preliminary data.</text>
</comment>
<keyword evidence="1" id="KW-0479">Metal-binding</keyword>
<dbReference type="InterPro" id="IPR007527">
    <property type="entry name" value="Znf_SWIM"/>
</dbReference>
<keyword evidence="1" id="KW-0862">Zinc</keyword>
<dbReference type="GO" id="GO:0008270">
    <property type="term" value="F:zinc ion binding"/>
    <property type="evidence" value="ECO:0007669"/>
    <property type="project" value="UniProtKB-KW"/>
</dbReference>
<evidence type="ECO:0000256" key="1">
    <source>
        <dbReference type="PROSITE-ProRule" id="PRU00325"/>
    </source>
</evidence>
<keyword evidence="1" id="KW-0863">Zinc-finger</keyword>
<dbReference type="Proteomes" id="UP001155059">
    <property type="component" value="Unassembled WGS sequence"/>
</dbReference>
<protein>
    <recommendedName>
        <fullName evidence="3">SWIM-type domain-containing protein</fullName>
    </recommendedName>
</protein>
<accession>A0A9X2C818</accession>